<keyword evidence="1" id="KW-0472">Membrane</keyword>
<dbReference type="Proteomes" id="UP001164929">
    <property type="component" value="Chromosome 4"/>
</dbReference>
<accession>A0AAD6R0N9</accession>
<proteinExistence type="predicted"/>
<dbReference type="AlphaFoldDB" id="A0AAD6R0N9"/>
<keyword evidence="1" id="KW-0812">Transmembrane</keyword>
<sequence>MLLSHQYHTHFRILYLKMSSAKHILLVFLSFHLHIKSTLHMLY</sequence>
<reference evidence="2 3" key="1">
    <citation type="journal article" date="2023" name="Mol. Ecol. Resour.">
        <title>Chromosome-level genome assembly of a triploid poplar Populus alba 'Berolinensis'.</title>
        <authorList>
            <person name="Chen S."/>
            <person name="Yu Y."/>
            <person name="Wang X."/>
            <person name="Wang S."/>
            <person name="Zhang T."/>
            <person name="Zhou Y."/>
            <person name="He R."/>
            <person name="Meng N."/>
            <person name="Wang Y."/>
            <person name="Liu W."/>
            <person name="Liu Z."/>
            <person name="Liu J."/>
            <person name="Guo Q."/>
            <person name="Huang H."/>
            <person name="Sederoff R.R."/>
            <person name="Wang G."/>
            <person name="Qu G."/>
            <person name="Chen S."/>
        </authorList>
    </citation>
    <scope>NUCLEOTIDE SEQUENCE [LARGE SCALE GENOMIC DNA]</scope>
    <source>
        <strain evidence="2">SC-2020</strain>
    </source>
</reference>
<protein>
    <submittedName>
        <fullName evidence="2">Uncharacterized protein</fullName>
    </submittedName>
</protein>
<comment type="caution">
    <text evidence="2">The sequence shown here is derived from an EMBL/GenBank/DDBJ whole genome shotgun (WGS) entry which is preliminary data.</text>
</comment>
<dbReference type="EMBL" id="JAQIZT010000004">
    <property type="protein sequence ID" value="KAJ7000196.1"/>
    <property type="molecule type" value="Genomic_DNA"/>
</dbReference>
<keyword evidence="1" id="KW-1133">Transmembrane helix</keyword>
<organism evidence="2 3">
    <name type="scientific">Populus alba x Populus x berolinensis</name>
    <dbReference type="NCBI Taxonomy" id="444605"/>
    <lineage>
        <taxon>Eukaryota</taxon>
        <taxon>Viridiplantae</taxon>
        <taxon>Streptophyta</taxon>
        <taxon>Embryophyta</taxon>
        <taxon>Tracheophyta</taxon>
        <taxon>Spermatophyta</taxon>
        <taxon>Magnoliopsida</taxon>
        <taxon>eudicotyledons</taxon>
        <taxon>Gunneridae</taxon>
        <taxon>Pentapetalae</taxon>
        <taxon>rosids</taxon>
        <taxon>fabids</taxon>
        <taxon>Malpighiales</taxon>
        <taxon>Salicaceae</taxon>
        <taxon>Saliceae</taxon>
        <taxon>Populus</taxon>
    </lineage>
</organism>
<feature type="transmembrane region" description="Helical" evidence="1">
    <location>
        <begin position="12"/>
        <end position="35"/>
    </location>
</feature>
<evidence type="ECO:0000256" key="1">
    <source>
        <dbReference type="SAM" id="Phobius"/>
    </source>
</evidence>
<keyword evidence="3" id="KW-1185">Reference proteome</keyword>
<gene>
    <name evidence="2" type="ORF">NC653_010848</name>
</gene>
<name>A0AAD6R0N9_9ROSI</name>
<evidence type="ECO:0000313" key="3">
    <source>
        <dbReference type="Proteomes" id="UP001164929"/>
    </source>
</evidence>
<evidence type="ECO:0000313" key="2">
    <source>
        <dbReference type="EMBL" id="KAJ7000196.1"/>
    </source>
</evidence>